<protein>
    <submittedName>
        <fullName evidence="2">Uncharacterized protein</fullName>
    </submittedName>
</protein>
<name>A0A0A9DWN9_ARUDO</name>
<dbReference type="AlphaFoldDB" id="A0A0A9DWN9"/>
<accession>A0A0A9DWN9</accession>
<evidence type="ECO:0000256" key="1">
    <source>
        <dbReference type="SAM" id="MobiDB-lite"/>
    </source>
</evidence>
<organism evidence="2">
    <name type="scientific">Arundo donax</name>
    <name type="common">Giant reed</name>
    <name type="synonym">Donax arundinaceus</name>
    <dbReference type="NCBI Taxonomy" id="35708"/>
    <lineage>
        <taxon>Eukaryota</taxon>
        <taxon>Viridiplantae</taxon>
        <taxon>Streptophyta</taxon>
        <taxon>Embryophyta</taxon>
        <taxon>Tracheophyta</taxon>
        <taxon>Spermatophyta</taxon>
        <taxon>Magnoliopsida</taxon>
        <taxon>Liliopsida</taxon>
        <taxon>Poales</taxon>
        <taxon>Poaceae</taxon>
        <taxon>PACMAD clade</taxon>
        <taxon>Arundinoideae</taxon>
        <taxon>Arundineae</taxon>
        <taxon>Arundo</taxon>
    </lineage>
</organism>
<reference evidence="2" key="2">
    <citation type="journal article" date="2015" name="Data Brief">
        <title>Shoot transcriptome of the giant reed, Arundo donax.</title>
        <authorList>
            <person name="Barrero R.A."/>
            <person name="Guerrero F.D."/>
            <person name="Moolhuijzen P."/>
            <person name="Goolsby J.A."/>
            <person name="Tidwell J."/>
            <person name="Bellgard S.E."/>
            <person name="Bellgard M.I."/>
        </authorList>
    </citation>
    <scope>NUCLEOTIDE SEQUENCE</scope>
    <source>
        <tissue evidence="2">Shoot tissue taken approximately 20 cm above the soil surface</tissue>
    </source>
</reference>
<evidence type="ECO:0000313" key="2">
    <source>
        <dbReference type="EMBL" id="JAD90080.1"/>
    </source>
</evidence>
<dbReference type="EMBL" id="GBRH01207815">
    <property type="protein sequence ID" value="JAD90080.1"/>
    <property type="molecule type" value="Transcribed_RNA"/>
</dbReference>
<feature type="region of interest" description="Disordered" evidence="1">
    <location>
        <begin position="44"/>
        <end position="64"/>
    </location>
</feature>
<reference evidence="2" key="1">
    <citation type="submission" date="2014-09" db="EMBL/GenBank/DDBJ databases">
        <authorList>
            <person name="Magalhaes I.L.F."/>
            <person name="Oliveira U."/>
            <person name="Santos F.R."/>
            <person name="Vidigal T.H.D.A."/>
            <person name="Brescovit A.D."/>
            <person name="Santos A.J."/>
        </authorList>
    </citation>
    <scope>NUCLEOTIDE SEQUENCE</scope>
    <source>
        <tissue evidence="2">Shoot tissue taken approximately 20 cm above the soil surface</tissue>
    </source>
</reference>
<sequence length="64" mass="7340">MHPCFDNISRNRITFWSNPFRDKALMITFSVASLGGQFSRTISSRSFSASSHRSEQQKPFKTVL</sequence>
<proteinExistence type="predicted"/>